<reference evidence="2" key="1">
    <citation type="submission" date="2021-03" db="EMBL/GenBank/DDBJ databases">
        <title>Comparative genomics and phylogenomic investigation of the class Geoglossomycetes provide insights into ecological specialization and systematics.</title>
        <authorList>
            <person name="Melie T."/>
            <person name="Pirro S."/>
            <person name="Miller A.N."/>
            <person name="Quandt A."/>
        </authorList>
    </citation>
    <scope>NUCLEOTIDE SEQUENCE</scope>
    <source>
        <strain evidence="2">GBOQ0MN5Z8</strain>
    </source>
</reference>
<dbReference type="InterPro" id="IPR037830">
    <property type="entry name" value="ZZZ3"/>
</dbReference>
<dbReference type="PANTHER" id="PTHR22705">
    <property type="entry name" value="ZINC FINGER, ZZ DOMAIN CONTAINING 3"/>
    <property type="match status" value="1"/>
</dbReference>
<comment type="caution">
    <text evidence="2">The sequence shown here is derived from an EMBL/GenBank/DDBJ whole genome shotgun (WGS) entry which is preliminary data.</text>
</comment>
<organism evidence="2 3">
    <name type="scientific">Glutinoglossum americanum</name>
    <dbReference type="NCBI Taxonomy" id="1670608"/>
    <lineage>
        <taxon>Eukaryota</taxon>
        <taxon>Fungi</taxon>
        <taxon>Dikarya</taxon>
        <taxon>Ascomycota</taxon>
        <taxon>Pezizomycotina</taxon>
        <taxon>Geoglossomycetes</taxon>
        <taxon>Geoglossales</taxon>
        <taxon>Geoglossaceae</taxon>
        <taxon>Glutinoglossum</taxon>
    </lineage>
</organism>
<protein>
    <submittedName>
        <fullName evidence="2">Uncharacterized protein</fullName>
    </submittedName>
</protein>
<evidence type="ECO:0000313" key="3">
    <source>
        <dbReference type="Proteomes" id="UP000698800"/>
    </source>
</evidence>
<sequence length="287" mass="31121">MPALTISTQHGRPNYERRRSNSPPRPPVSPITPVLSPATLVPPTASTNTAATPSATVASTPFNQQTHVAPPPTAGHPTPFIQHPAPIPISESENPDAIALRSAISILQLQRERSKADLRALQTLKEKAVAEPEEFANDLLAGRVKSADQSKGLLGVDLGDVSHRRSHDEMKTPSSMPKTDALGDKMDVDGDDEESQPSYRSKFSPIPTPQNVVRCPPINWAKYHIVGESLDKLHEEQRRRPTQGEPQRDGGGRGVPRAPVAVVAAPYRPFIDRVAEPMRTRSGGKRG</sequence>
<proteinExistence type="predicted"/>
<feature type="compositionally biased region" description="Basic and acidic residues" evidence="1">
    <location>
        <begin position="160"/>
        <end position="171"/>
    </location>
</feature>
<name>A0A9P8I796_9PEZI</name>
<dbReference type="AlphaFoldDB" id="A0A9P8I796"/>
<dbReference type="EMBL" id="JAGHQL010000094">
    <property type="protein sequence ID" value="KAH0538868.1"/>
    <property type="molecule type" value="Genomic_DNA"/>
</dbReference>
<feature type="region of interest" description="Disordered" evidence="1">
    <location>
        <begin position="155"/>
        <end position="214"/>
    </location>
</feature>
<gene>
    <name evidence="2" type="ORF">FGG08_004585</name>
</gene>
<evidence type="ECO:0000256" key="1">
    <source>
        <dbReference type="SAM" id="MobiDB-lite"/>
    </source>
</evidence>
<feature type="compositionally biased region" description="Low complexity" evidence="1">
    <location>
        <begin position="42"/>
        <end position="61"/>
    </location>
</feature>
<feature type="region of interest" description="Disordered" evidence="1">
    <location>
        <begin position="231"/>
        <end position="262"/>
    </location>
</feature>
<dbReference type="Proteomes" id="UP000698800">
    <property type="component" value="Unassembled WGS sequence"/>
</dbReference>
<dbReference type="OrthoDB" id="20473at2759"/>
<evidence type="ECO:0000313" key="2">
    <source>
        <dbReference type="EMBL" id="KAH0538868.1"/>
    </source>
</evidence>
<dbReference type="PANTHER" id="PTHR22705:SF0">
    <property type="entry name" value="ZZ-TYPE ZINC FINGER-CONTAINING PROTEIN 3"/>
    <property type="match status" value="1"/>
</dbReference>
<keyword evidence="3" id="KW-1185">Reference proteome</keyword>
<feature type="compositionally biased region" description="Polar residues" evidence="1">
    <location>
        <begin position="1"/>
        <end position="11"/>
    </location>
</feature>
<accession>A0A9P8I796</accession>
<feature type="region of interest" description="Disordered" evidence="1">
    <location>
        <begin position="1"/>
        <end position="92"/>
    </location>
</feature>